<evidence type="ECO:0000313" key="3">
    <source>
        <dbReference type="EMBL" id="WNM58763.1"/>
    </source>
</evidence>
<proteinExistence type="predicted"/>
<dbReference type="SUPFAM" id="SSF53448">
    <property type="entry name" value="Nucleotide-diphospho-sugar transferases"/>
    <property type="match status" value="1"/>
</dbReference>
<sequence>MSRAKTVAHGPIMIQVSVIVPFYNSERYIQRCVEGLLQQSLPREAYELILIDNNSTDSSAETARQYPGIRLLTEPKQGAYAARNRGLQEAKGEVLAFIDADCVPAHDWLHQIMMAMEQPNLSIVLGQREYGGDSHVLSMFAAYEDEKHHYVFNSRKKELYYGHTNNMAVKKHLFDDLGPFVERARGSDTVFVRQSVNKYSCEVVRYCPQIRVRHLEIETPRNLYQKFFIYGRSRRSHRLIVEQEPLSNKERLQVFRNVVRTRRYSWMESMMLILYLGIGLAYWNLGAISLAKEEKDPVK</sequence>
<evidence type="ECO:0000313" key="4">
    <source>
        <dbReference type="Proteomes" id="UP001302719"/>
    </source>
</evidence>
<dbReference type="Pfam" id="PF00535">
    <property type="entry name" value="Glycos_transf_2"/>
    <property type="match status" value="1"/>
</dbReference>
<dbReference type="Gene3D" id="3.90.550.10">
    <property type="entry name" value="Spore Coat Polysaccharide Biosynthesis Protein SpsA, Chain A"/>
    <property type="match status" value="1"/>
</dbReference>
<name>A0AA96GBJ6_9BACT</name>
<dbReference type="RefSeq" id="WP_312645001.1">
    <property type="nucleotide sequence ID" value="NZ_CP116967.1"/>
</dbReference>
<dbReference type="CDD" id="cd00761">
    <property type="entry name" value="Glyco_tranf_GTA_type"/>
    <property type="match status" value="1"/>
</dbReference>
<dbReference type="InterPro" id="IPR050834">
    <property type="entry name" value="Glycosyltransf_2"/>
</dbReference>
<keyword evidence="1" id="KW-0812">Transmembrane</keyword>
<feature type="domain" description="Glycosyltransferase 2-like" evidence="2">
    <location>
        <begin position="17"/>
        <end position="176"/>
    </location>
</feature>
<dbReference type="PANTHER" id="PTHR43685">
    <property type="entry name" value="GLYCOSYLTRANSFERASE"/>
    <property type="match status" value="1"/>
</dbReference>
<dbReference type="Proteomes" id="UP001302719">
    <property type="component" value="Chromosome"/>
</dbReference>
<dbReference type="AlphaFoldDB" id="A0AA96GBJ6"/>
<protein>
    <submittedName>
        <fullName evidence="3">Glycosyltransferase family 2 protein</fullName>
    </submittedName>
</protein>
<evidence type="ECO:0000256" key="1">
    <source>
        <dbReference type="SAM" id="Phobius"/>
    </source>
</evidence>
<feature type="transmembrane region" description="Helical" evidence="1">
    <location>
        <begin position="272"/>
        <end position="291"/>
    </location>
</feature>
<dbReference type="KEGG" id="nall:PP769_03065"/>
<keyword evidence="4" id="KW-1185">Reference proteome</keyword>
<evidence type="ECO:0000259" key="2">
    <source>
        <dbReference type="Pfam" id="PF00535"/>
    </source>
</evidence>
<organism evidence="3 4">
    <name type="scientific">Candidatus Nitrospira allomarina</name>
    <dbReference type="NCBI Taxonomy" id="3020900"/>
    <lineage>
        <taxon>Bacteria</taxon>
        <taxon>Pseudomonadati</taxon>
        <taxon>Nitrospirota</taxon>
        <taxon>Nitrospiria</taxon>
        <taxon>Nitrospirales</taxon>
        <taxon>Nitrospiraceae</taxon>
        <taxon>Nitrospira</taxon>
    </lineage>
</organism>
<dbReference type="InterPro" id="IPR001173">
    <property type="entry name" value="Glyco_trans_2-like"/>
</dbReference>
<accession>A0AA96GBJ6</accession>
<dbReference type="EMBL" id="CP116967">
    <property type="protein sequence ID" value="WNM58763.1"/>
    <property type="molecule type" value="Genomic_DNA"/>
</dbReference>
<dbReference type="InterPro" id="IPR029044">
    <property type="entry name" value="Nucleotide-diphossugar_trans"/>
</dbReference>
<gene>
    <name evidence="3" type="ORF">PP769_03065</name>
</gene>
<keyword evidence="1" id="KW-1133">Transmembrane helix</keyword>
<keyword evidence="1" id="KW-0472">Membrane</keyword>
<dbReference type="PANTHER" id="PTHR43685:SF2">
    <property type="entry name" value="GLYCOSYLTRANSFERASE 2-LIKE DOMAIN-CONTAINING PROTEIN"/>
    <property type="match status" value="1"/>
</dbReference>
<reference evidence="3 4" key="1">
    <citation type="submission" date="2023-01" db="EMBL/GenBank/DDBJ databases">
        <title>Cultivation and genomic characterization of new, ubiquitous marine nitrite-oxidizing bacteria from the Nitrospirales.</title>
        <authorList>
            <person name="Mueller A.J."/>
            <person name="Daebeler A."/>
            <person name="Herbold C.W."/>
            <person name="Kirkegaard R.H."/>
            <person name="Daims H."/>
        </authorList>
    </citation>
    <scope>NUCLEOTIDE SEQUENCE [LARGE SCALE GENOMIC DNA]</scope>
    <source>
        <strain evidence="3 4">VA</strain>
    </source>
</reference>